<comment type="caution">
    <text evidence="1">The sequence shown here is derived from an EMBL/GenBank/DDBJ whole genome shotgun (WGS) entry which is preliminary data.</text>
</comment>
<reference evidence="1 2" key="1">
    <citation type="submission" date="2016-12" db="EMBL/GenBank/DDBJ databases">
        <title>Diversity of luminous bacteria.</title>
        <authorList>
            <person name="Yoshizawa S."/>
            <person name="Kogure K."/>
        </authorList>
    </citation>
    <scope>NUCLEOTIDE SEQUENCE [LARGE SCALE GENOMIC DNA]</scope>
    <source>
        <strain evidence="1 2">LC1-200</strain>
    </source>
</reference>
<evidence type="ECO:0000313" key="2">
    <source>
        <dbReference type="Proteomes" id="UP000238730"/>
    </source>
</evidence>
<dbReference type="AlphaFoldDB" id="A0A2S7VI37"/>
<dbReference type="RefSeq" id="WP_105061680.1">
    <property type="nucleotide sequence ID" value="NZ_MSCJ01000003.1"/>
</dbReference>
<organism evidence="1 2">
    <name type="scientific">Photobacterium angustum</name>
    <dbReference type="NCBI Taxonomy" id="661"/>
    <lineage>
        <taxon>Bacteria</taxon>
        <taxon>Pseudomonadati</taxon>
        <taxon>Pseudomonadota</taxon>
        <taxon>Gammaproteobacteria</taxon>
        <taxon>Vibrionales</taxon>
        <taxon>Vibrionaceae</taxon>
        <taxon>Photobacterium</taxon>
    </lineage>
</organism>
<evidence type="ECO:0000313" key="1">
    <source>
        <dbReference type="EMBL" id="PQJ61817.1"/>
    </source>
</evidence>
<gene>
    <name evidence="1" type="ORF">BTO08_16235</name>
</gene>
<protein>
    <submittedName>
        <fullName evidence="1">Uncharacterized protein</fullName>
    </submittedName>
</protein>
<dbReference type="OrthoDB" id="6398615at2"/>
<name>A0A2S7VI37_PHOAN</name>
<proteinExistence type="predicted"/>
<dbReference type="Proteomes" id="UP000238730">
    <property type="component" value="Unassembled WGS sequence"/>
</dbReference>
<dbReference type="EMBL" id="MSCJ01000003">
    <property type="protein sequence ID" value="PQJ61817.1"/>
    <property type="molecule type" value="Genomic_DNA"/>
</dbReference>
<accession>A0A2S7VI37</accession>
<sequence length="314" mass="35789">MEPLQRRIAHALYLQNWKYEDGLRATLLKRAQRIQPSEYEDEMKNTLFCPVCFTNLSRVPQHKEHTTSNKEAHFRHIPKYKSVPCALRSKKAEGKKYSSAEAVTQAIDHEELVIVSSFMKEKPEQATPSSKPFDDAQIEDEDGLDAEVPLSIHNGETFKVPSTVTSLRGICHNFDKNYYRYYFLPGNQHAIALTSLLNDASLVTDIVKKPKLYFVKLKNSVHHGNTPGDNNIRMTYIECAPTVKDFCIKTKHKLQHEHGIGDKSTGRYALVYGKVTENGIGLCFENLGWGELALLPEKYNYLIDDVYSVTHAKK</sequence>